<protein>
    <submittedName>
        <fullName evidence="3">Uncharacterized protein</fullName>
    </submittedName>
</protein>
<reference evidence="3 4" key="1">
    <citation type="submission" date="2020-02" db="EMBL/GenBank/DDBJ databases">
        <title>Genome sequence of Roseobacter ponti.</title>
        <authorList>
            <person name="Hollensteiner J."/>
            <person name="Schneider D."/>
            <person name="Poehlein A."/>
            <person name="Daniel R."/>
        </authorList>
    </citation>
    <scope>NUCLEOTIDE SEQUENCE [LARGE SCALE GENOMIC DNA]</scope>
    <source>
        <strain evidence="3 4">DSM 106830</strain>
    </source>
</reference>
<feature type="region of interest" description="Disordered" evidence="1">
    <location>
        <begin position="980"/>
        <end position="1017"/>
    </location>
</feature>
<keyword evidence="4" id="KW-1185">Reference proteome</keyword>
<evidence type="ECO:0000313" key="4">
    <source>
        <dbReference type="Proteomes" id="UP000503308"/>
    </source>
</evidence>
<keyword evidence="2" id="KW-1133">Transmembrane helix</keyword>
<dbReference type="AlphaFoldDB" id="A0A858SV14"/>
<feature type="compositionally biased region" description="Low complexity" evidence="1">
    <location>
        <begin position="990"/>
        <end position="1003"/>
    </location>
</feature>
<evidence type="ECO:0000256" key="2">
    <source>
        <dbReference type="SAM" id="Phobius"/>
    </source>
</evidence>
<accession>A0A858SV14</accession>
<feature type="transmembrane region" description="Helical" evidence="2">
    <location>
        <begin position="41"/>
        <end position="59"/>
    </location>
</feature>
<keyword evidence="2" id="KW-0472">Membrane</keyword>
<sequence length="1170" mass="126387">MSQPEQPAPLTPGSDDKPPEVAKPAMAASGLRWTGNRFGELLSAAGAALAAFAGFIWALSPWLVFAAILAGFAALVSTDARGWLTTQAKRASTLIAGAETGPPGFLYLEAPQVYTRERLVNDRFTQANWLRGQLERTGREGFIDSFSKPSAASDEIRRLAVTLRAAGLAAPKAAESEGEARAGTPAPEDVLLDRLELFEKVNTYRSALRGELMDVQLDDGHDLDGNTLYRLNFNAVVAPFHDRRSYPGSAVFLIRAKPPDPKVDEAQLDKDLRELLLQWQREMQAFLTRVLDQRLEDFERQSALENPTDPKEDLALDWFMRTRLVETFLTYLNDFSEVLEPYLQPLCGTPGEDAESEEVRRKCRIDKLAELAGFGYRTDEPAPDMTPAHAAGFRRAIELAHLVNVAQWPKAGAGSYDQRCAADLWDKTFRNREDDQSSGSGDSSRDGDMAQQRGDGSADRNAQVREKTADAATRSGPDGGTDPVTHADKLGATVTMTGSVPVDDGTSRATDSVSDKPADGSPDVALAVVAKSAGSKAAPGVTQAGAPSGAAPDGQPSFGLLVEQQCLVRYEDPYRLRALMRLLSITDDLGSHSLTMKAQRDAVASAPDDIQKSASDEIRHVVAGSADTGAVEVEGARVENKLTDPAFSDEGAGQERHAPMTEGEARLAITRLLGRFGEVLPETDVPDGTAEDADRAFTIAGLEAEMVTLKQRSNSQLAELQRRCATEPAAGAEIVDEAIRFARCRFLYAPSANVRGLLAEFIVARIRGDLKRFYRETPPALNQFLDVTTDGCVLTSCRIRVDLRRNEDGEIDEASLARDLTKALDKRTNGLSIYEIAPRAGTVIRRAGGGGDLAVGLDAPQASASAETSRRDQTAFAEAVVLGFGQAPAPPGAGLEDAEAVFGWTVRPQPRPGGGWAASHHRLSAVISVPSWWKRLDLELHACWIGPDAARKHGDTLFATPSDICASIYDETQRRALTGADAKDTTRLQAGAEAGSGAGAASETPPRTEARNAGHFRRPVRVQLPRSVDEVTARFNFDLVKTPYFDSAWRRDNEGASNALMAGRPAHIALAGERLWRGTVVTIDGQPADRITVLPDMKGVIAEFRCVRPTPHVSPTDTRGPRAKLVVWTAEGRTKPMDIDVRPFEAVKMTEEKPCYLERSGVAVADGSSD</sequence>
<dbReference type="Proteomes" id="UP000503308">
    <property type="component" value="Chromosome"/>
</dbReference>
<feature type="compositionally biased region" description="Pro residues" evidence="1">
    <location>
        <begin position="1"/>
        <end position="10"/>
    </location>
</feature>
<proteinExistence type="predicted"/>
<name>A0A858SV14_9RHOB</name>
<evidence type="ECO:0000313" key="3">
    <source>
        <dbReference type="EMBL" id="QJF51828.1"/>
    </source>
</evidence>
<feature type="region of interest" description="Disordered" evidence="1">
    <location>
        <begin position="431"/>
        <end position="521"/>
    </location>
</feature>
<dbReference type="EMBL" id="CP048788">
    <property type="protein sequence ID" value="QJF51828.1"/>
    <property type="molecule type" value="Genomic_DNA"/>
</dbReference>
<dbReference type="RefSeq" id="WP_169641046.1">
    <property type="nucleotide sequence ID" value="NZ_CP048788.1"/>
</dbReference>
<evidence type="ECO:0000256" key="1">
    <source>
        <dbReference type="SAM" id="MobiDB-lite"/>
    </source>
</evidence>
<gene>
    <name evidence="3" type="ORF">G3256_11975</name>
</gene>
<feature type="region of interest" description="Disordered" evidence="1">
    <location>
        <begin position="1"/>
        <end position="26"/>
    </location>
</feature>
<keyword evidence="2" id="KW-0812">Transmembrane</keyword>
<feature type="compositionally biased region" description="Basic and acidic residues" evidence="1">
    <location>
        <begin position="456"/>
        <end position="469"/>
    </location>
</feature>
<dbReference type="KEGG" id="rpon:G3256_11975"/>
<organism evidence="3 4">
    <name type="scientific">Roseobacter ponti</name>
    <dbReference type="NCBI Taxonomy" id="1891787"/>
    <lineage>
        <taxon>Bacteria</taxon>
        <taxon>Pseudomonadati</taxon>
        <taxon>Pseudomonadota</taxon>
        <taxon>Alphaproteobacteria</taxon>
        <taxon>Rhodobacterales</taxon>
        <taxon>Roseobacteraceae</taxon>
        <taxon>Roseobacter</taxon>
    </lineage>
</organism>